<gene>
    <name evidence="2" type="ORF">F0Q45_03970</name>
</gene>
<keyword evidence="3" id="KW-1185">Reference proteome</keyword>
<sequence length="79" mass="8638">MPVQFLSQTIIFVPSIGGALGYGGLSRLDVDPGMAAVVQFASTLTWLVATYLVYTAQRWSHPRAVAALPFYWLAHWIAA</sequence>
<protein>
    <submittedName>
        <fullName evidence="2">Uncharacterized protein</fullName>
    </submittedName>
</protein>
<evidence type="ECO:0000313" key="3">
    <source>
        <dbReference type="Proteomes" id="UP000324701"/>
    </source>
</evidence>
<dbReference type="RefSeq" id="WP_149652686.1">
    <property type="nucleotide sequence ID" value="NZ_VTZN01000013.1"/>
</dbReference>
<accession>A0A5B1BU51</accession>
<keyword evidence="1" id="KW-1133">Transmembrane helix</keyword>
<feature type="transmembrane region" description="Helical" evidence="1">
    <location>
        <begin position="37"/>
        <end position="54"/>
    </location>
</feature>
<keyword evidence="1" id="KW-0472">Membrane</keyword>
<name>A0A5B1BU51_MYCSI</name>
<keyword evidence="1" id="KW-0812">Transmembrane</keyword>
<dbReference type="OrthoDB" id="7431422at2"/>
<dbReference type="EMBL" id="VTZN01000013">
    <property type="protein sequence ID" value="KAA1251502.1"/>
    <property type="molecule type" value="Genomic_DNA"/>
</dbReference>
<dbReference type="Proteomes" id="UP000324701">
    <property type="component" value="Unassembled WGS sequence"/>
</dbReference>
<reference evidence="2 3" key="1">
    <citation type="submission" date="2019-09" db="EMBL/GenBank/DDBJ databases">
        <title>Report of infection by Mycobacterium simiae a patient suffering from pulmonary tuberculosis.</title>
        <authorList>
            <person name="Mohanty P.S."/>
            <person name="Bansal A.K."/>
            <person name="Singh H."/>
            <person name="Sharma S."/>
            <person name="Patil S.A."/>
            <person name="Upadhaya P."/>
            <person name="Singh P.K."/>
            <person name="Kumar D."/>
            <person name="Kumar S."/>
            <person name="Singh R.K."/>
            <person name="Chaudhary B."/>
        </authorList>
    </citation>
    <scope>NUCLEOTIDE SEQUENCE [LARGE SCALE GENOMIC DNA]</scope>
    <source>
        <strain evidence="2 3">JAL-560-SIM</strain>
    </source>
</reference>
<evidence type="ECO:0000313" key="2">
    <source>
        <dbReference type="EMBL" id="KAA1251502.1"/>
    </source>
</evidence>
<organism evidence="2 3">
    <name type="scientific">Mycobacterium simiae</name>
    <name type="common">Mycobacterium habana</name>
    <dbReference type="NCBI Taxonomy" id="1784"/>
    <lineage>
        <taxon>Bacteria</taxon>
        <taxon>Bacillati</taxon>
        <taxon>Actinomycetota</taxon>
        <taxon>Actinomycetes</taxon>
        <taxon>Mycobacteriales</taxon>
        <taxon>Mycobacteriaceae</taxon>
        <taxon>Mycobacterium</taxon>
        <taxon>Mycobacterium simiae complex</taxon>
    </lineage>
</organism>
<dbReference type="AlphaFoldDB" id="A0A5B1BU51"/>
<evidence type="ECO:0000256" key="1">
    <source>
        <dbReference type="SAM" id="Phobius"/>
    </source>
</evidence>
<comment type="caution">
    <text evidence="2">The sequence shown here is derived from an EMBL/GenBank/DDBJ whole genome shotgun (WGS) entry which is preliminary data.</text>
</comment>
<proteinExistence type="predicted"/>